<dbReference type="Pfam" id="PF00132">
    <property type="entry name" value="Hexapep"/>
    <property type="match status" value="1"/>
</dbReference>
<evidence type="ECO:0000313" key="7">
    <source>
        <dbReference type="EMBL" id="ABA88741.1"/>
    </source>
</evidence>
<dbReference type="Pfam" id="PF13720">
    <property type="entry name" value="Acetyltransf_11"/>
    <property type="match status" value="1"/>
</dbReference>
<evidence type="ECO:0000259" key="6">
    <source>
        <dbReference type="Pfam" id="PF13720"/>
    </source>
</evidence>
<accession>Q3A4G6</accession>
<dbReference type="EMBL" id="CP000142">
    <property type="protein sequence ID" value="ABA88741.1"/>
    <property type="molecule type" value="Genomic_DNA"/>
</dbReference>
<keyword evidence="3 7" id="KW-0808">Transferase</keyword>
<dbReference type="NCBIfam" id="NF003657">
    <property type="entry name" value="PRK05289.1"/>
    <property type="match status" value="1"/>
</dbReference>
<dbReference type="KEGG" id="pca:Pcar_1495"/>
<evidence type="ECO:0000313" key="8">
    <source>
        <dbReference type="Proteomes" id="UP000002534"/>
    </source>
</evidence>
<feature type="domain" description="UDP N-acetylglucosamine O-acyltransferase C-terminal" evidence="6">
    <location>
        <begin position="175"/>
        <end position="254"/>
    </location>
</feature>
<dbReference type="SUPFAM" id="SSF51161">
    <property type="entry name" value="Trimeric LpxA-like enzymes"/>
    <property type="match status" value="1"/>
</dbReference>
<reference evidence="8" key="1">
    <citation type="submission" date="2005-10" db="EMBL/GenBank/DDBJ databases">
        <title>Complete sequence of Pelobacter carbinolicus DSM 2380.</title>
        <authorList>
            <person name="Copeland A."/>
            <person name="Lucas S."/>
            <person name="Lapidus A."/>
            <person name="Barry K."/>
            <person name="Detter J.C."/>
            <person name="Glavina T."/>
            <person name="Hammon N."/>
            <person name="Israni S."/>
            <person name="Pitluck S."/>
            <person name="Chertkov O."/>
            <person name="Schmutz J."/>
            <person name="Larimer F."/>
            <person name="Land M."/>
            <person name="Kyrpides N."/>
            <person name="Ivanova N."/>
            <person name="Richardson P."/>
        </authorList>
    </citation>
    <scope>NUCLEOTIDE SEQUENCE [LARGE SCALE GENOMIC DNA]</scope>
    <source>
        <strain evidence="8">DSM 2380 / NBRC 103641 / GraBd1</strain>
    </source>
</reference>
<dbReference type="STRING" id="338963.Pcar_1495"/>
<dbReference type="PIRSF" id="PIRSF000456">
    <property type="entry name" value="UDP-GlcNAc_acltr"/>
    <property type="match status" value="1"/>
</dbReference>
<evidence type="ECO:0000256" key="5">
    <source>
        <dbReference type="ARBA" id="ARBA00023315"/>
    </source>
</evidence>
<sequence length="263" mass="28743">MAIIHPTAIIDSSVNLAEDVEIGPNVFIDANVTIGAGTRLMHGAHIGRWTTIGNGNQIFPYAVIGQAPQDIGYNQEEAHTVIGDHNIFREGVTVHRGNRENTSTVIGNNNFFMVNSHIAHNCRIGDHVILVNGALLAGHVEVGNRAIISGNCQVHQFVRIGELAMMRGGSGATKDVPPFCINDEMSWIRSVNLIGMRRNGFDTSRILAVKRAFKAIFRTGKRLEDSIQELESQKEVTPDVRMLIDFIRASKRGVGSGRGKLAE</sequence>
<dbReference type="InterPro" id="IPR010137">
    <property type="entry name" value="Lipid_A_LpxA"/>
</dbReference>
<evidence type="ECO:0000256" key="2">
    <source>
        <dbReference type="ARBA" id="ARBA00022556"/>
    </source>
</evidence>
<evidence type="ECO:0000256" key="1">
    <source>
        <dbReference type="ARBA" id="ARBA00022516"/>
    </source>
</evidence>
<keyword evidence="5 7" id="KW-0012">Acyltransferase</keyword>
<keyword evidence="8" id="KW-1185">Reference proteome</keyword>
<organism evidence="7 8">
    <name type="scientific">Syntrophotalea carbinolica (strain DSM 2380 / NBRC 103641 / GraBd1)</name>
    <name type="common">Pelobacter carbinolicus</name>
    <dbReference type="NCBI Taxonomy" id="338963"/>
    <lineage>
        <taxon>Bacteria</taxon>
        <taxon>Pseudomonadati</taxon>
        <taxon>Thermodesulfobacteriota</taxon>
        <taxon>Desulfuromonadia</taxon>
        <taxon>Desulfuromonadales</taxon>
        <taxon>Syntrophotaleaceae</taxon>
        <taxon>Syntrophotalea</taxon>
    </lineage>
</organism>
<protein>
    <submittedName>
        <fullName evidence="7">Acyl-(Acyl carrier protein)--UDP-N-acetylglucosamine/UDP-2-N-acetylglucose-2, 3-diamine 3-O/N-acyltransferase</fullName>
    </submittedName>
</protein>
<dbReference type="RefSeq" id="WP_011341224.1">
    <property type="nucleotide sequence ID" value="NC_007498.2"/>
</dbReference>
<evidence type="ECO:0000256" key="4">
    <source>
        <dbReference type="ARBA" id="ARBA00023098"/>
    </source>
</evidence>
<evidence type="ECO:0000256" key="3">
    <source>
        <dbReference type="ARBA" id="ARBA00022679"/>
    </source>
</evidence>
<dbReference type="eggNOG" id="COG1043">
    <property type="taxonomic scope" value="Bacteria"/>
</dbReference>
<dbReference type="PANTHER" id="PTHR43480">
    <property type="entry name" value="ACYL-[ACYL-CARRIER-PROTEIN]--UDP-N-ACETYLGLUCOSAMINE O-ACYLTRANSFERASE"/>
    <property type="match status" value="1"/>
</dbReference>
<dbReference type="Gene3D" id="2.160.10.10">
    <property type="entry name" value="Hexapeptide repeat proteins"/>
    <property type="match status" value="1"/>
</dbReference>
<dbReference type="PANTHER" id="PTHR43480:SF1">
    <property type="entry name" value="ACYL-[ACYL-CARRIER-PROTEIN]--UDP-N-ACETYLGLUCOSAMINE O-ACYLTRANSFERASE, MITOCHONDRIAL-RELATED"/>
    <property type="match status" value="1"/>
</dbReference>
<dbReference type="HOGENOM" id="CLU_061249_0_0_7"/>
<dbReference type="Proteomes" id="UP000002534">
    <property type="component" value="Chromosome"/>
</dbReference>
<dbReference type="GO" id="GO:0008780">
    <property type="term" value="F:acyl-[acyl-carrier-protein]-UDP-N-acetylglucosamine O-acyltransferase activity"/>
    <property type="evidence" value="ECO:0007669"/>
    <property type="project" value="InterPro"/>
</dbReference>
<keyword evidence="2" id="KW-0441">Lipid A biosynthesis</keyword>
<keyword evidence="1" id="KW-0444">Lipid biosynthesis</keyword>
<proteinExistence type="predicted"/>
<dbReference type="InterPro" id="IPR037157">
    <property type="entry name" value="Acetyltransf_C_sf"/>
</dbReference>
<dbReference type="InterPro" id="IPR029098">
    <property type="entry name" value="Acetyltransf_C"/>
</dbReference>
<keyword evidence="4" id="KW-0443">Lipid metabolism</keyword>
<dbReference type="Gene3D" id="1.20.1180.10">
    <property type="entry name" value="Udp N-acetylglucosamine O-acyltransferase, C-terminal domain"/>
    <property type="match status" value="1"/>
</dbReference>
<gene>
    <name evidence="7" type="primary">lpxA-2</name>
    <name evidence="7" type="ordered locus">Pcar_1495</name>
</gene>
<dbReference type="NCBIfam" id="TIGR01852">
    <property type="entry name" value="lipid_A_lpxA"/>
    <property type="match status" value="1"/>
</dbReference>
<name>Q3A4G6_SYNC1</name>
<dbReference type="InterPro" id="IPR001451">
    <property type="entry name" value="Hexapep"/>
</dbReference>
<dbReference type="CDD" id="cd03351">
    <property type="entry name" value="LbH_UDP-GlcNAc_AT"/>
    <property type="match status" value="1"/>
</dbReference>
<dbReference type="InterPro" id="IPR011004">
    <property type="entry name" value="Trimer_LpxA-like_sf"/>
</dbReference>
<dbReference type="AlphaFoldDB" id="Q3A4G6"/>
<dbReference type="GO" id="GO:0016020">
    <property type="term" value="C:membrane"/>
    <property type="evidence" value="ECO:0007669"/>
    <property type="project" value="GOC"/>
</dbReference>
<dbReference type="GO" id="GO:0009245">
    <property type="term" value="P:lipid A biosynthetic process"/>
    <property type="evidence" value="ECO:0007669"/>
    <property type="project" value="UniProtKB-KW"/>
</dbReference>
<reference evidence="7 8" key="2">
    <citation type="journal article" date="2012" name="BMC Genomics">
        <title>The genome of Pelobacter carbinolicus reveals surprising metabolic capabilities and physiological features.</title>
        <authorList>
            <person name="Aklujkar M."/>
            <person name="Haveman S.A."/>
            <person name="Didonato R.Jr."/>
            <person name="Chertkov O."/>
            <person name="Han C.S."/>
            <person name="Land M.L."/>
            <person name="Brown P."/>
            <person name="Lovley D.R."/>
        </authorList>
    </citation>
    <scope>NUCLEOTIDE SEQUENCE [LARGE SCALE GENOMIC DNA]</scope>
    <source>
        <strain evidence="8">DSM 2380 / NBRC 103641 / GraBd1</strain>
    </source>
</reference>